<evidence type="ECO:0000313" key="9">
    <source>
        <dbReference type="Proteomes" id="UP000529417"/>
    </source>
</evidence>
<feature type="transmembrane region" description="Helical" evidence="6">
    <location>
        <begin position="45"/>
        <end position="63"/>
    </location>
</feature>
<dbReference type="PIRSF" id="PIRSF031802">
    <property type="entry name" value="UCP031802"/>
    <property type="match status" value="1"/>
</dbReference>
<evidence type="ECO:0000256" key="2">
    <source>
        <dbReference type="ARBA" id="ARBA00022692"/>
    </source>
</evidence>
<comment type="subcellular location">
    <subcellularLocation>
        <location evidence="1">Membrane</location>
    </subcellularLocation>
</comment>
<accession>A0A7Z0KZV2</accession>
<organism evidence="8 9">
    <name type="scientific">Rhabdonatronobacter sediminivivens</name>
    <dbReference type="NCBI Taxonomy" id="2743469"/>
    <lineage>
        <taxon>Bacteria</taxon>
        <taxon>Pseudomonadati</taxon>
        <taxon>Pseudomonadota</taxon>
        <taxon>Alphaproteobacteria</taxon>
        <taxon>Rhodobacterales</taxon>
        <taxon>Paracoccaceae</taxon>
        <taxon>Rhabdonatronobacter</taxon>
    </lineage>
</organism>
<name>A0A7Z0KZV2_9RHOB</name>
<dbReference type="InterPro" id="IPR016982">
    <property type="entry name" value="Mms48"/>
</dbReference>
<sequence>MFWTLLKILVFVLLVVAIAFGAGELMDSGQTVGLRLAAMEFELGPVQAAIALLVFIFALWLFIKVMAFLMATLRFLNGDETAISRFFMINREKRGIEATIDGLLALAEGDGKRAVAKAQKAEKLLNKPVLTNLLIAQASELKGNRDQAKEYYKRLVTDERGRFAGVRGLLRQKIEEGDTDTALKLAQKAFALRPTHADTQDTLLKLQNQTGDWRGARKTLQEKTRAGTLPRDVYKRRDAVLALQEARAHAASGNEIRMREAAIEANRLSPDLIPAAAMAARAKIAENSARAAAKVIKKAWAVQPHPELAAAYAEIEPKETPAQRVKRFEALFSANSDHDETRLTKAELLIAAEDFPGARRALGDLAEARPTARAMTIMAAIERGEGSDDAVVRGWLTRALTVSRGPQWVCSNCQHIHGTWVAICDNCDGFDTVAWDTPPDSSGSSPTRTEMLPLIVGTPSKPAEDQAPDSTTDAEVIDITEDGKEDEKAEK</sequence>
<feature type="compositionally biased region" description="Low complexity" evidence="5">
    <location>
        <begin position="437"/>
        <end position="447"/>
    </location>
</feature>
<proteinExistence type="predicted"/>
<evidence type="ECO:0000313" key="8">
    <source>
        <dbReference type="EMBL" id="NYS25821.1"/>
    </source>
</evidence>
<dbReference type="InterPro" id="IPR010817">
    <property type="entry name" value="HemY_N"/>
</dbReference>
<keyword evidence="2 6" id="KW-0812">Transmembrane</keyword>
<dbReference type="Gene3D" id="1.25.40.10">
    <property type="entry name" value="Tetratricopeptide repeat domain"/>
    <property type="match status" value="1"/>
</dbReference>
<dbReference type="Proteomes" id="UP000529417">
    <property type="component" value="Unassembled WGS sequence"/>
</dbReference>
<evidence type="ECO:0000256" key="1">
    <source>
        <dbReference type="ARBA" id="ARBA00004370"/>
    </source>
</evidence>
<dbReference type="Pfam" id="PF07219">
    <property type="entry name" value="HemY_N"/>
    <property type="match status" value="1"/>
</dbReference>
<dbReference type="EMBL" id="JACBXS010000026">
    <property type="protein sequence ID" value="NYS25821.1"/>
    <property type="molecule type" value="Genomic_DNA"/>
</dbReference>
<dbReference type="AlphaFoldDB" id="A0A7Z0KZV2"/>
<dbReference type="RefSeq" id="WP_179906621.1">
    <property type="nucleotide sequence ID" value="NZ_JACBXS010000026.1"/>
</dbReference>
<protein>
    <submittedName>
        <fullName evidence="8">Heme biosynthesis protein HemY</fullName>
    </submittedName>
</protein>
<dbReference type="InterPro" id="IPR011990">
    <property type="entry name" value="TPR-like_helical_dom_sf"/>
</dbReference>
<reference evidence="8 9" key="1">
    <citation type="journal article" date="2000" name="Arch. Microbiol.">
        <title>Rhodobaca bogoriensis gen. nov. and sp. nov., an alkaliphilic purple nonsulfur bacterium from African Rift Valley soda lakes.</title>
        <authorList>
            <person name="Milford A.D."/>
            <person name="Achenbach L.A."/>
            <person name="Jung D.O."/>
            <person name="Madigan M.T."/>
        </authorList>
    </citation>
    <scope>NUCLEOTIDE SEQUENCE [LARGE SCALE GENOMIC DNA]</scope>
    <source>
        <strain evidence="8 9">2376</strain>
    </source>
</reference>
<evidence type="ECO:0000259" key="7">
    <source>
        <dbReference type="Pfam" id="PF07219"/>
    </source>
</evidence>
<keyword evidence="4 6" id="KW-0472">Membrane</keyword>
<evidence type="ECO:0000256" key="5">
    <source>
        <dbReference type="SAM" id="MobiDB-lite"/>
    </source>
</evidence>
<evidence type="ECO:0000256" key="4">
    <source>
        <dbReference type="ARBA" id="ARBA00023136"/>
    </source>
</evidence>
<gene>
    <name evidence="8" type="ORF">HUK65_12550</name>
</gene>
<feature type="region of interest" description="Disordered" evidence="5">
    <location>
        <begin position="437"/>
        <end position="491"/>
    </location>
</feature>
<keyword evidence="3 6" id="KW-1133">Transmembrane helix</keyword>
<comment type="caution">
    <text evidence="8">The sequence shown here is derived from an EMBL/GenBank/DDBJ whole genome shotgun (WGS) entry which is preliminary data.</text>
</comment>
<evidence type="ECO:0000256" key="6">
    <source>
        <dbReference type="SAM" id="Phobius"/>
    </source>
</evidence>
<evidence type="ECO:0000256" key="3">
    <source>
        <dbReference type="ARBA" id="ARBA00022989"/>
    </source>
</evidence>
<feature type="domain" description="HemY N-terminal" evidence="7">
    <location>
        <begin position="34"/>
        <end position="143"/>
    </location>
</feature>
<keyword evidence="9" id="KW-1185">Reference proteome</keyword>
<dbReference type="GO" id="GO:0016020">
    <property type="term" value="C:membrane"/>
    <property type="evidence" value="ECO:0007669"/>
    <property type="project" value="UniProtKB-SubCell"/>
</dbReference>
<feature type="compositionally biased region" description="Basic and acidic residues" evidence="5">
    <location>
        <begin position="481"/>
        <end position="491"/>
    </location>
</feature>
<dbReference type="SUPFAM" id="SSF48452">
    <property type="entry name" value="TPR-like"/>
    <property type="match status" value="1"/>
</dbReference>